<keyword evidence="1" id="KW-1133">Transmembrane helix</keyword>
<accession>A0A9D2GU92</accession>
<reference evidence="2" key="2">
    <citation type="submission" date="2021-04" db="EMBL/GenBank/DDBJ databases">
        <authorList>
            <person name="Gilroy R."/>
        </authorList>
    </citation>
    <scope>NUCLEOTIDE SEQUENCE</scope>
    <source>
        <strain evidence="2">ChiW4-1371</strain>
    </source>
</reference>
<protein>
    <submittedName>
        <fullName evidence="2">Uncharacterized protein</fullName>
    </submittedName>
</protein>
<dbReference type="Proteomes" id="UP000824176">
    <property type="component" value="Unassembled WGS sequence"/>
</dbReference>
<evidence type="ECO:0000313" key="2">
    <source>
        <dbReference type="EMBL" id="HIZ89130.1"/>
    </source>
</evidence>
<keyword evidence="1" id="KW-0812">Transmembrane</keyword>
<feature type="transmembrane region" description="Helical" evidence="1">
    <location>
        <begin position="114"/>
        <end position="139"/>
    </location>
</feature>
<organism evidence="2 3">
    <name type="scientific">Candidatus Mucispirillum faecigallinarum</name>
    <dbReference type="NCBI Taxonomy" id="2838699"/>
    <lineage>
        <taxon>Bacteria</taxon>
        <taxon>Pseudomonadati</taxon>
        <taxon>Deferribacterota</taxon>
        <taxon>Deferribacteres</taxon>
        <taxon>Deferribacterales</taxon>
        <taxon>Mucispirillaceae</taxon>
        <taxon>Mucispirillum</taxon>
    </lineage>
</organism>
<gene>
    <name evidence="2" type="ORF">H9804_04235</name>
</gene>
<name>A0A9D2GU92_9BACT</name>
<evidence type="ECO:0000313" key="3">
    <source>
        <dbReference type="Proteomes" id="UP000824176"/>
    </source>
</evidence>
<reference evidence="2" key="1">
    <citation type="journal article" date="2021" name="PeerJ">
        <title>Extensive microbial diversity within the chicken gut microbiome revealed by metagenomics and culture.</title>
        <authorList>
            <person name="Gilroy R."/>
            <person name="Ravi A."/>
            <person name="Getino M."/>
            <person name="Pursley I."/>
            <person name="Horton D.L."/>
            <person name="Alikhan N.F."/>
            <person name="Baker D."/>
            <person name="Gharbi K."/>
            <person name="Hall N."/>
            <person name="Watson M."/>
            <person name="Adriaenssens E.M."/>
            <person name="Foster-Nyarko E."/>
            <person name="Jarju S."/>
            <person name="Secka A."/>
            <person name="Antonio M."/>
            <person name="Oren A."/>
            <person name="Chaudhuri R.R."/>
            <person name="La Ragione R."/>
            <person name="Hildebrand F."/>
            <person name="Pallen M.J."/>
        </authorList>
    </citation>
    <scope>NUCLEOTIDE SEQUENCE</scope>
    <source>
        <strain evidence="2">ChiW4-1371</strain>
    </source>
</reference>
<proteinExistence type="predicted"/>
<sequence>MRILCAECFNQITDIKKGIATCSCCGAEYNIAEKSTQFKVRLSGGFIKEKLSYDDIVLGIKTGSILAGDYIASIDGPWIHLYDSSFEYYFKKIDEKDNRSGIILYKKKKKKMSLINTLAFLLIISIAINFTLIVLLYFMNNRITTLINRITGG</sequence>
<comment type="caution">
    <text evidence="2">The sequence shown here is derived from an EMBL/GenBank/DDBJ whole genome shotgun (WGS) entry which is preliminary data.</text>
</comment>
<dbReference type="AlphaFoldDB" id="A0A9D2GU92"/>
<keyword evidence="1" id="KW-0472">Membrane</keyword>
<evidence type="ECO:0000256" key="1">
    <source>
        <dbReference type="SAM" id="Phobius"/>
    </source>
</evidence>
<dbReference type="EMBL" id="DXAQ01000067">
    <property type="protein sequence ID" value="HIZ89130.1"/>
    <property type="molecule type" value="Genomic_DNA"/>
</dbReference>